<dbReference type="Proteomes" id="UP000620559">
    <property type="component" value="Unassembled WGS sequence"/>
</dbReference>
<evidence type="ECO:0000256" key="8">
    <source>
        <dbReference type="ARBA" id="ARBA00022827"/>
    </source>
</evidence>
<protein>
    <submittedName>
        <fullName evidence="13">AMP-binding protein</fullName>
    </submittedName>
</protein>
<evidence type="ECO:0000313" key="13">
    <source>
        <dbReference type="EMBL" id="MBE9215021.1"/>
    </source>
</evidence>
<dbReference type="Pfam" id="PF23024">
    <property type="entry name" value="AMP-dom_DIP2-like"/>
    <property type="match status" value="1"/>
</dbReference>
<dbReference type="InterPro" id="IPR006091">
    <property type="entry name" value="Acyl-CoA_Oxase/DH_mid-dom"/>
</dbReference>
<evidence type="ECO:0000256" key="1">
    <source>
        <dbReference type="ARBA" id="ARBA00001974"/>
    </source>
</evidence>
<sequence length="1302" mass="143940">MQYRSHHQPLLQGYIFLTDGESQENSLNYRELDTKAKVIAAYLQSLNLIGERALLLYPPSLEFIAAFLGCLYAGVIAVPAYPPRKGQSLLRLKSIAADSQALIVLTVESLLDVIESQQTINLPDIKYAIATDSLPENLAADWQKPEINSETLAFLQYTSGSTGNPKGVMVSHGNLLHNEQIIKQGFGHTKDTTVVGWLPFYHDMGLIGNVLQPLYLGICSILMPPVTFLQKPIRWLQAISNYKATTSGGPNFAYEMCLQKITPQQRASLDLSCWEVAFCGAETIRAETLERFAQVFAECGFRKEAFLPCYGLAEATLFVSGSKNIAAPKVIHVETKALAENRIEVSRENLTPQPPSLLGNGENKEKLSNTAIVSCGIEAQEVVIVNPDNFNPCSENQVGEIWVRGESIAQGYWGKIQETAETFKAKIGEGAEEVEEKSYLRTGDLGFIREGELYITGRIKDTIIIRGLNYYPQDIELTVEQSHPSLQPGCGAAFGVEIAERAKEEGLVIVQEVKREGWRSVEVENVISSIISAVSQQYQLQVYAVVLLKPGSIPKTTSGKIQRYACRAGFENGSLNRIGEWCFEEGNEELKNRRDAESAEGRGLRESRVCADELIVWLREYAGNYINSRLIDERRCIPPHIVLDFGNRGLLGMQVPREYGGLGLGNYDTMRVLQQLGAIDTTLSLFVGLNNILGIRPILRYGSKALQDELLPILATGRELAAFAITEPAAGSNPQAITSQAISDGDGWRLSGTKIWSGSAAWAGVTNVFVQHQNKDGSWQGISGFAVRKGTGMRQGKEALTMGMRGMVQNTVYLDDVLVSSEQMLGEPGAGMQVAQDAMMYGRLAIAAASVGGMKRCTQLILRYSSRRCVSTGKLLENPFVLKRLSEITAAITATENLVSQVARRLDAGEDIPVEIYTACKTAAPEFYWQAADSLVQILGGRGYIETNIAPQILRDARILRIFEGPTETLNMFLGSRILHENGILANFISKSFQAPEIAEKLQTAAREIYEKTSYRPNGHPSPYQGEETSYRPNGHPSPYQGEGTGVRLSATRWAAIVTGEITTFAILWAALYETQIHSACESVVRAIEWVKFNFEEKLRQALSNSQPTVLSSEENTELISSYIDTIGDIEQTLPGEDWELDEFLRKEVRSKKEEVRREENKEINSPSPLVSPSAPNNTSSIQNWLVNWLSGKLKLPNKAIDINKSFADYGIDSVIAVELAQDLQEWLNYPHAIEATIAWNFPTIESLSNYLTQTIQEVPTENKPEVELPTEDLSEFESISDVELAELLAAEINAVKRRGSE</sequence>
<dbReference type="InterPro" id="IPR013786">
    <property type="entry name" value="AcylCoA_DH/ox_N"/>
</dbReference>
<dbReference type="Pfam" id="PF02771">
    <property type="entry name" value="Acyl-CoA_dh_N"/>
    <property type="match status" value="1"/>
</dbReference>
<feature type="domain" description="Carrier" evidence="12">
    <location>
        <begin position="1177"/>
        <end position="1256"/>
    </location>
</feature>
<proteinExistence type="inferred from homology"/>
<dbReference type="GO" id="GO:0016627">
    <property type="term" value="F:oxidoreductase activity, acting on the CH-CH group of donors"/>
    <property type="evidence" value="ECO:0007669"/>
    <property type="project" value="InterPro"/>
</dbReference>
<keyword evidence="14" id="KW-1185">Reference proteome</keyword>
<dbReference type="InterPro" id="IPR000873">
    <property type="entry name" value="AMP-dep_synth/lig_dom"/>
</dbReference>
<dbReference type="InterPro" id="IPR037069">
    <property type="entry name" value="AcylCoA_DH/ox_N_sf"/>
</dbReference>
<dbReference type="InterPro" id="IPR009081">
    <property type="entry name" value="PP-bd_ACP"/>
</dbReference>
<dbReference type="GO" id="GO:0031177">
    <property type="term" value="F:phosphopantetheine binding"/>
    <property type="evidence" value="ECO:0007669"/>
    <property type="project" value="InterPro"/>
</dbReference>
<dbReference type="PANTHER" id="PTHR22754">
    <property type="entry name" value="DISCO-INTERACTING PROTEIN 2 DIP2 -RELATED"/>
    <property type="match status" value="1"/>
</dbReference>
<evidence type="ECO:0000256" key="7">
    <source>
        <dbReference type="ARBA" id="ARBA00022630"/>
    </source>
</evidence>
<dbReference type="InterPro" id="IPR009100">
    <property type="entry name" value="AcylCoA_DH/oxidase_NM_dom_sf"/>
</dbReference>
<keyword evidence="5" id="KW-0597">Phosphoprotein</keyword>
<dbReference type="Gene3D" id="1.10.540.10">
    <property type="entry name" value="Acyl-CoA dehydrogenase/oxidase, N-terminal domain"/>
    <property type="match status" value="1"/>
</dbReference>
<accession>A0A8J7FJL4</accession>
<evidence type="ECO:0000256" key="4">
    <source>
        <dbReference type="ARBA" id="ARBA00022450"/>
    </source>
</evidence>
<evidence type="ECO:0000256" key="10">
    <source>
        <dbReference type="ARBA" id="ARBA00023098"/>
    </source>
</evidence>
<dbReference type="GO" id="GO:0016874">
    <property type="term" value="F:ligase activity"/>
    <property type="evidence" value="ECO:0007669"/>
    <property type="project" value="UniProtKB-KW"/>
</dbReference>
<dbReference type="PROSITE" id="PS00455">
    <property type="entry name" value="AMP_BINDING"/>
    <property type="match status" value="1"/>
</dbReference>
<dbReference type="InterPro" id="IPR006162">
    <property type="entry name" value="Ppantetheine_attach_site"/>
</dbReference>
<dbReference type="InterPro" id="IPR036250">
    <property type="entry name" value="AcylCo_DH-like_C"/>
</dbReference>
<dbReference type="Gene3D" id="3.40.50.12780">
    <property type="entry name" value="N-terminal domain of ligase-like"/>
    <property type="match status" value="1"/>
</dbReference>
<dbReference type="EMBL" id="JADEWL010000082">
    <property type="protein sequence ID" value="MBE9215021.1"/>
    <property type="molecule type" value="Genomic_DNA"/>
</dbReference>
<feature type="region of interest" description="Disordered" evidence="11">
    <location>
        <begin position="1155"/>
        <end position="1176"/>
    </location>
</feature>
<dbReference type="InterPro" id="IPR020845">
    <property type="entry name" value="AMP-binding_CS"/>
</dbReference>
<evidence type="ECO:0000256" key="3">
    <source>
        <dbReference type="ARBA" id="ARBA00009347"/>
    </source>
</evidence>
<dbReference type="SUPFAM" id="SSF47336">
    <property type="entry name" value="ACP-like"/>
    <property type="match status" value="1"/>
</dbReference>
<comment type="caution">
    <text evidence="13">The sequence shown here is derived from an EMBL/GenBank/DDBJ whole genome shotgun (WGS) entry which is preliminary data.</text>
</comment>
<dbReference type="FunFam" id="3.40.50.12780:FF:000013">
    <property type="entry name" value="Long-chain-fatty-acid--AMP ligase FadD32"/>
    <property type="match status" value="1"/>
</dbReference>
<dbReference type="Pfam" id="PF00550">
    <property type="entry name" value="PP-binding"/>
    <property type="match status" value="1"/>
</dbReference>
<dbReference type="GO" id="GO:0006633">
    <property type="term" value="P:fatty acid biosynthetic process"/>
    <property type="evidence" value="ECO:0007669"/>
    <property type="project" value="TreeGrafter"/>
</dbReference>
<dbReference type="InterPro" id="IPR036736">
    <property type="entry name" value="ACP-like_sf"/>
</dbReference>
<evidence type="ECO:0000313" key="14">
    <source>
        <dbReference type="Proteomes" id="UP000620559"/>
    </source>
</evidence>
<comment type="similarity">
    <text evidence="3">Belongs to the acyl-CoA dehydrogenase family.</text>
</comment>
<dbReference type="InterPro" id="IPR045851">
    <property type="entry name" value="AMP-bd_C_sf"/>
</dbReference>
<keyword evidence="9" id="KW-0276">Fatty acid metabolism</keyword>
<keyword evidence="8" id="KW-0274">FAD</keyword>
<comment type="similarity">
    <text evidence="2">Belongs to the ATP-dependent AMP-binding enzyme family.</text>
</comment>
<feature type="region of interest" description="Disordered" evidence="11">
    <location>
        <begin position="1014"/>
        <end position="1036"/>
    </location>
</feature>
<dbReference type="SMART" id="SM00823">
    <property type="entry name" value="PKS_PP"/>
    <property type="match status" value="1"/>
</dbReference>
<dbReference type="InterPro" id="IPR025110">
    <property type="entry name" value="AMP-bd_C"/>
</dbReference>
<dbReference type="GO" id="GO:0005886">
    <property type="term" value="C:plasma membrane"/>
    <property type="evidence" value="ECO:0007669"/>
    <property type="project" value="TreeGrafter"/>
</dbReference>
<organism evidence="13 14">
    <name type="scientific">Plectonema cf. radiosum LEGE 06105</name>
    <dbReference type="NCBI Taxonomy" id="945769"/>
    <lineage>
        <taxon>Bacteria</taxon>
        <taxon>Bacillati</taxon>
        <taxon>Cyanobacteriota</taxon>
        <taxon>Cyanophyceae</taxon>
        <taxon>Oscillatoriophycideae</taxon>
        <taxon>Oscillatoriales</taxon>
        <taxon>Microcoleaceae</taxon>
        <taxon>Plectonema</taxon>
    </lineage>
</organism>
<evidence type="ECO:0000256" key="2">
    <source>
        <dbReference type="ARBA" id="ARBA00006432"/>
    </source>
</evidence>
<comment type="cofactor">
    <cofactor evidence="1">
        <name>FAD</name>
        <dbReference type="ChEBI" id="CHEBI:57692"/>
    </cofactor>
</comment>
<reference evidence="13" key="1">
    <citation type="submission" date="2020-10" db="EMBL/GenBank/DDBJ databases">
        <authorList>
            <person name="Castelo-Branco R."/>
            <person name="Eusebio N."/>
            <person name="Adriana R."/>
            <person name="Vieira A."/>
            <person name="Brugerolle De Fraissinette N."/>
            <person name="Rezende De Castro R."/>
            <person name="Schneider M.P."/>
            <person name="Vasconcelos V."/>
            <person name="Leao P.N."/>
        </authorList>
    </citation>
    <scope>NUCLEOTIDE SEQUENCE</scope>
    <source>
        <strain evidence="13">LEGE 06105</strain>
    </source>
</reference>
<dbReference type="Gene3D" id="1.10.1200.10">
    <property type="entry name" value="ACP-like"/>
    <property type="match status" value="1"/>
</dbReference>
<evidence type="ECO:0000259" key="12">
    <source>
        <dbReference type="PROSITE" id="PS50075"/>
    </source>
</evidence>
<evidence type="ECO:0000256" key="5">
    <source>
        <dbReference type="ARBA" id="ARBA00022553"/>
    </source>
</evidence>
<dbReference type="PROSITE" id="PS50075">
    <property type="entry name" value="CARRIER"/>
    <property type="match status" value="1"/>
</dbReference>
<dbReference type="InterPro" id="IPR020806">
    <property type="entry name" value="PKS_PP-bd"/>
</dbReference>
<dbReference type="CDD" id="cd00567">
    <property type="entry name" value="ACAD"/>
    <property type="match status" value="1"/>
</dbReference>
<dbReference type="SUPFAM" id="SSF47203">
    <property type="entry name" value="Acyl-CoA dehydrogenase C-terminal domain-like"/>
    <property type="match status" value="1"/>
</dbReference>
<dbReference type="SMART" id="SM01294">
    <property type="entry name" value="PKS_PP_betabranch"/>
    <property type="match status" value="1"/>
</dbReference>
<dbReference type="SUPFAM" id="SSF56801">
    <property type="entry name" value="Acetyl-CoA synthetase-like"/>
    <property type="match status" value="1"/>
</dbReference>
<dbReference type="Gene3D" id="2.40.110.10">
    <property type="entry name" value="Butyryl-CoA Dehydrogenase, subunit A, domain 2"/>
    <property type="match status" value="1"/>
</dbReference>
<dbReference type="InterPro" id="IPR009075">
    <property type="entry name" value="AcylCo_DH/oxidase_C"/>
</dbReference>
<dbReference type="Pfam" id="PF02770">
    <property type="entry name" value="Acyl-CoA_dh_M"/>
    <property type="match status" value="1"/>
</dbReference>
<keyword evidence="4" id="KW-0596">Phosphopantetheine</keyword>
<dbReference type="PROSITE" id="PS00012">
    <property type="entry name" value="PHOSPHOPANTETHEINE"/>
    <property type="match status" value="1"/>
</dbReference>
<feature type="compositionally biased region" description="Polar residues" evidence="11">
    <location>
        <begin position="1164"/>
        <end position="1176"/>
    </location>
</feature>
<keyword evidence="10" id="KW-0443">Lipid metabolism</keyword>
<dbReference type="Pfam" id="PF00441">
    <property type="entry name" value="Acyl-CoA_dh_1"/>
    <property type="match status" value="1"/>
</dbReference>
<name>A0A8J7FJL4_9CYAN</name>
<gene>
    <name evidence="13" type="ORF">IQ247_20520</name>
</gene>
<dbReference type="InterPro" id="IPR040097">
    <property type="entry name" value="FAAL/FAAC"/>
</dbReference>
<dbReference type="Gene3D" id="3.30.300.30">
    <property type="match status" value="1"/>
</dbReference>
<evidence type="ECO:0000256" key="9">
    <source>
        <dbReference type="ARBA" id="ARBA00022832"/>
    </source>
</evidence>
<dbReference type="Pfam" id="PF00501">
    <property type="entry name" value="AMP-binding"/>
    <property type="match status" value="1"/>
</dbReference>
<dbReference type="PANTHER" id="PTHR22754:SF32">
    <property type="entry name" value="DISCO-INTERACTING PROTEIN 2"/>
    <property type="match status" value="1"/>
</dbReference>
<dbReference type="CDD" id="cd05931">
    <property type="entry name" value="FAAL"/>
    <property type="match status" value="1"/>
</dbReference>
<dbReference type="InterPro" id="IPR046373">
    <property type="entry name" value="Acyl-CoA_Oxase/DH_mid-dom_sf"/>
</dbReference>
<dbReference type="InterPro" id="IPR042099">
    <property type="entry name" value="ANL_N_sf"/>
</dbReference>
<dbReference type="GO" id="GO:0071766">
    <property type="term" value="P:Actinobacterium-type cell wall biogenesis"/>
    <property type="evidence" value="ECO:0007669"/>
    <property type="project" value="UniProtKB-ARBA"/>
</dbReference>
<dbReference type="GO" id="GO:0070566">
    <property type="term" value="F:adenylyltransferase activity"/>
    <property type="evidence" value="ECO:0007669"/>
    <property type="project" value="TreeGrafter"/>
</dbReference>
<keyword evidence="6" id="KW-0436">Ligase</keyword>
<dbReference type="GO" id="GO:0050660">
    <property type="term" value="F:flavin adenine dinucleotide binding"/>
    <property type="evidence" value="ECO:0007669"/>
    <property type="project" value="InterPro"/>
</dbReference>
<dbReference type="Gene3D" id="1.20.140.10">
    <property type="entry name" value="Butyryl-CoA Dehydrogenase, subunit A, domain 3"/>
    <property type="match status" value="1"/>
</dbReference>
<evidence type="ECO:0000256" key="6">
    <source>
        <dbReference type="ARBA" id="ARBA00022598"/>
    </source>
</evidence>
<dbReference type="SUPFAM" id="SSF56645">
    <property type="entry name" value="Acyl-CoA dehydrogenase NM domain-like"/>
    <property type="match status" value="1"/>
</dbReference>
<evidence type="ECO:0000256" key="11">
    <source>
        <dbReference type="SAM" id="MobiDB-lite"/>
    </source>
</evidence>
<keyword evidence="7" id="KW-0285">Flavoprotein</keyword>